<evidence type="ECO:0000256" key="13">
    <source>
        <dbReference type="ARBA" id="ARBA00023136"/>
    </source>
</evidence>
<evidence type="ECO:0000256" key="6">
    <source>
        <dbReference type="ARBA" id="ARBA00022679"/>
    </source>
</evidence>
<dbReference type="InterPro" id="IPR039506">
    <property type="entry name" value="SPOB_a"/>
</dbReference>
<evidence type="ECO:0000256" key="14">
    <source>
        <dbReference type="SAM" id="Phobius"/>
    </source>
</evidence>
<evidence type="ECO:0000256" key="12">
    <source>
        <dbReference type="ARBA" id="ARBA00023012"/>
    </source>
</evidence>
<dbReference type="GO" id="GO:0005524">
    <property type="term" value="F:ATP binding"/>
    <property type="evidence" value="ECO:0007669"/>
    <property type="project" value="UniProtKB-KW"/>
</dbReference>
<dbReference type="PROSITE" id="PS50109">
    <property type="entry name" value="HIS_KIN"/>
    <property type="match status" value="1"/>
</dbReference>
<dbReference type="InterPro" id="IPR005467">
    <property type="entry name" value="His_kinase_dom"/>
</dbReference>
<organism evidence="16 17">
    <name type="scientific">Salibacterium halotolerans</name>
    <dbReference type="NCBI Taxonomy" id="1884432"/>
    <lineage>
        <taxon>Bacteria</taxon>
        <taxon>Bacillati</taxon>
        <taxon>Bacillota</taxon>
        <taxon>Bacilli</taxon>
        <taxon>Bacillales</taxon>
        <taxon>Bacillaceae</taxon>
    </lineage>
</organism>
<name>A0A1I5LFN3_9BACI</name>
<dbReference type="InterPro" id="IPR036890">
    <property type="entry name" value="HATPase_C_sf"/>
</dbReference>
<dbReference type="PANTHER" id="PTHR43547:SF10">
    <property type="entry name" value="SENSOR HISTIDINE KINASE DCUS"/>
    <property type="match status" value="1"/>
</dbReference>
<comment type="subcellular location">
    <subcellularLocation>
        <location evidence="2">Cell membrane</location>
        <topology evidence="2">Multi-pass membrane protein</topology>
    </subcellularLocation>
</comment>
<keyword evidence="8" id="KW-0547">Nucleotide-binding</keyword>
<evidence type="ECO:0000256" key="4">
    <source>
        <dbReference type="ARBA" id="ARBA00022475"/>
    </source>
</evidence>
<dbReference type="Pfam" id="PF02518">
    <property type="entry name" value="HATPase_c"/>
    <property type="match status" value="1"/>
</dbReference>
<comment type="catalytic activity">
    <reaction evidence="1">
        <text>ATP + protein L-histidine = ADP + protein N-phospho-L-histidine.</text>
        <dbReference type="EC" id="2.7.13.3"/>
    </reaction>
</comment>
<dbReference type="SUPFAM" id="SSF55785">
    <property type="entry name" value="PYP-like sensor domain (PAS domain)"/>
    <property type="match status" value="1"/>
</dbReference>
<dbReference type="SMART" id="SM00387">
    <property type="entry name" value="HATPase_c"/>
    <property type="match status" value="1"/>
</dbReference>
<keyword evidence="12" id="KW-0902">Two-component regulatory system</keyword>
<feature type="transmembrane region" description="Helical" evidence="14">
    <location>
        <begin position="179"/>
        <end position="198"/>
    </location>
</feature>
<dbReference type="SUPFAM" id="SSF55874">
    <property type="entry name" value="ATPase domain of HSP90 chaperone/DNA topoisomerase II/histidine kinase"/>
    <property type="match status" value="1"/>
</dbReference>
<dbReference type="InterPro" id="IPR029151">
    <property type="entry name" value="Sensor-like_sf"/>
</dbReference>
<dbReference type="Gene3D" id="3.30.565.10">
    <property type="entry name" value="Histidine kinase-like ATPase, C-terminal domain"/>
    <property type="match status" value="1"/>
</dbReference>
<keyword evidence="13 14" id="KW-0472">Membrane</keyword>
<keyword evidence="6" id="KW-0808">Transferase</keyword>
<dbReference type="Proteomes" id="UP000198892">
    <property type="component" value="Unassembled WGS sequence"/>
</dbReference>
<evidence type="ECO:0000256" key="7">
    <source>
        <dbReference type="ARBA" id="ARBA00022692"/>
    </source>
</evidence>
<dbReference type="EMBL" id="FOXD01000001">
    <property type="protein sequence ID" value="SFO95993.1"/>
    <property type="molecule type" value="Genomic_DNA"/>
</dbReference>
<evidence type="ECO:0000259" key="15">
    <source>
        <dbReference type="PROSITE" id="PS50109"/>
    </source>
</evidence>
<evidence type="ECO:0000256" key="8">
    <source>
        <dbReference type="ARBA" id="ARBA00022741"/>
    </source>
</evidence>
<dbReference type="GO" id="GO:0000155">
    <property type="term" value="F:phosphorelay sensor kinase activity"/>
    <property type="evidence" value="ECO:0007669"/>
    <property type="project" value="TreeGrafter"/>
</dbReference>
<dbReference type="PANTHER" id="PTHR43547">
    <property type="entry name" value="TWO-COMPONENT HISTIDINE KINASE"/>
    <property type="match status" value="1"/>
</dbReference>
<keyword evidence="17" id="KW-1185">Reference proteome</keyword>
<reference evidence="17" key="1">
    <citation type="submission" date="2016-10" db="EMBL/GenBank/DDBJ databases">
        <authorList>
            <person name="Varghese N."/>
            <person name="Submissions S."/>
        </authorList>
    </citation>
    <scope>NUCLEOTIDE SEQUENCE [LARGE SCALE GENOMIC DNA]</scope>
    <source>
        <strain evidence="17">S7</strain>
    </source>
</reference>
<dbReference type="GO" id="GO:0005886">
    <property type="term" value="C:plasma membrane"/>
    <property type="evidence" value="ECO:0007669"/>
    <property type="project" value="UniProtKB-SubCell"/>
</dbReference>
<dbReference type="InterPro" id="IPR035965">
    <property type="entry name" value="PAS-like_dom_sf"/>
</dbReference>
<keyword evidence="11 14" id="KW-1133">Transmembrane helix</keyword>
<dbReference type="STRING" id="1884432.SAMN05518683_101224"/>
<dbReference type="EC" id="2.7.13.3" evidence="3"/>
<dbReference type="NCBIfam" id="NF008298">
    <property type="entry name" value="PRK11086.1"/>
    <property type="match status" value="1"/>
</dbReference>
<evidence type="ECO:0000256" key="3">
    <source>
        <dbReference type="ARBA" id="ARBA00012438"/>
    </source>
</evidence>
<keyword evidence="4" id="KW-1003">Cell membrane</keyword>
<dbReference type="Gene3D" id="1.10.287.130">
    <property type="match status" value="1"/>
</dbReference>
<evidence type="ECO:0000256" key="5">
    <source>
        <dbReference type="ARBA" id="ARBA00022553"/>
    </source>
</evidence>
<sequence length="536" mass="59835">MIHNRKRWNTLQLQTWITLLVSLVLVTAFCITGLLIGRETAAQARQVQVEETMDIAHAVAHTDVVQQGLQNGNKNGSIQRYTESVQQDTGVAYIVVMNMDHIRRSHPVESRIGQYFVGNDEDRAFQGETYTSTAEGTLGESLRSFVPIRNREGGQIGVVSVGILTDNVQEVIMDRQKMVYIGSGAGLLVGLLGAYLLARRIKKTMHGMEPREIAHLLKEREAMLSSVREGIAAVNTDGEIVIVNEAARDLFTRAGLTEDPVSRPAASFLPELGLQQVLEHQQAEYDREMVLGGYAFIVNRMPVLAENQIAGAVATFREKTELTSLAEQLTGARYYAETLRAQTHEFMNKLHVISAMIYTESYSELQDYIHHISNSYQQEVGDVSRLVKDPVLAGFLLNKTNAAREEGMEVELYGDEPLPVLRHTERMDALITIIGNLFDNAVEAVQGQNNRWIRITINHIDGIFYFTIRDNGKGMTPAEKESLLRPGFSTKGMERGHGTVLIQKSLQTLNGEMEWFSQKEEGTVVEVTIPYEGGEI</sequence>
<evidence type="ECO:0000313" key="16">
    <source>
        <dbReference type="EMBL" id="SFO95993.1"/>
    </source>
</evidence>
<keyword evidence="5" id="KW-0597">Phosphoprotein</keyword>
<dbReference type="SUPFAM" id="SSF103190">
    <property type="entry name" value="Sensory domain-like"/>
    <property type="match status" value="1"/>
</dbReference>
<accession>A0A1I5LFN3</accession>
<dbReference type="Gene3D" id="3.30.450.20">
    <property type="entry name" value="PAS domain"/>
    <property type="match status" value="2"/>
</dbReference>
<dbReference type="Pfam" id="PF14689">
    <property type="entry name" value="SPOB_a"/>
    <property type="match status" value="1"/>
</dbReference>
<dbReference type="AlphaFoldDB" id="A0A1I5LFN3"/>
<dbReference type="RefSeq" id="WP_244504186.1">
    <property type="nucleotide sequence ID" value="NZ_FOXD01000001.1"/>
</dbReference>
<feature type="domain" description="Histidine kinase" evidence="15">
    <location>
        <begin position="341"/>
        <end position="533"/>
    </location>
</feature>
<evidence type="ECO:0000256" key="11">
    <source>
        <dbReference type="ARBA" id="ARBA00022989"/>
    </source>
</evidence>
<feature type="transmembrane region" description="Helical" evidence="14">
    <location>
        <begin position="16"/>
        <end position="36"/>
    </location>
</feature>
<keyword evidence="10" id="KW-0067">ATP-binding</keyword>
<dbReference type="InterPro" id="IPR003594">
    <property type="entry name" value="HATPase_dom"/>
</dbReference>
<keyword evidence="9 16" id="KW-0418">Kinase</keyword>
<protein>
    <recommendedName>
        <fullName evidence="3">histidine kinase</fullName>
        <ecNumber evidence="3">2.7.13.3</ecNumber>
    </recommendedName>
</protein>
<evidence type="ECO:0000256" key="2">
    <source>
        <dbReference type="ARBA" id="ARBA00004651"/>
    </source>
</evidence>
<dbReference type="FunFam" id="3.30.450.20:FF:000018">
    <property type="entry name" value="Sensor histidine kinase DcuS"/>
    <property type="match status" value="1"/>
</dbReference>
<evidence type="ECO:0000256" key="1">
    <source>
        <dbReference type="ARBA" id="ARBA00000085"/>
    </source>
</evidence>
<dbReference type="InterPro" id="IPR033463">
    <property type="entry name" value="sCache_3"/>
</dbReference>
<gene>
    <name evidence="16" type="ORF">SAMN05518683_101224</name>
</gene>
<proteinExistence type="predicted"/>
<evidence type="ECO:0000256" key="9">
    <source>
        <dbReference type="ARBA" id="ARBA00022777"/>
    </source>
</evidence>
<evidence type="ECO:0000313" key="17">
    <source>
        <dbReference type="Proteomes" id="UP000198892"/>
    </source>
</evidence>
<dbReference type="Pfam" id="PF17203">
    <property type="entry name" value="sCache_3_2"/>
    <property type="match status" value="1"/>
</dbReference>
<evidence type="ECO:0000256" key="10">
    <source>
        <dbReference type="ARBA" id="ARBA00022840"/>
    </source>
</evidence>
<keyword evidence="7 14" id="KW-0812">Transmembrane</keyword>